<keyword evidence="1" id="KW-1133">Transmembrane helix</keyword>
<dbReference type="Proteomes" id="UP000317093">
    <property type="component" value="Chromosome"/>
</dbReference>
<dbReference type="OrthoDB" id="9811121at2"/>
<dbReference type="KEGG" id="knv:Pan216_27220"/>
<dbReference type="GO" id="GO:0016020">
    <property type="term" value="C:membrane"/>
    <property type="evidence" value="ECO:0007669"/>
    <property type="project" value="InterPro"/>
</dbReference>
<dbReference type="SUPFAM" id="SSF56317">
    <property type="entry name" value="Carbon-nitrogen hydrolase"/>
    <property type="match status" value="1"/>
</dbReference>
<dbReference type="EMBL" id="CP036279">
    <property type="protein sequence ID" value="QDU61857.1"/>
    <property type="molecule type" value="Genomic_DNA"/>
</dbReference>
<feature type="transmembrane region" description="Helical" evidence="1">
    <location>
        <begin position="60"/>
        <end position="84"/>
    </location>
</feature>
<dbReference type="AlphaFoldDB" id="A0A518B4F9"/>
<dbReference type="RefSeq" id="WP_145258398.1">
    <property type="nucleotide sequence ID" value="NZ_CP036279.1"/>
</dbReference>
<reference evidence="3 4" key="1">
    <citation type="submission" date="2019-02" db="EMBL/GenBank/DDBJ databases">
        <title>Deep-cultivation of Planctomycetes and their phenomic and genomic characterization uncovers novel biology.</title>
        <authorList>
            <person name="Wiegand S."/>
            <person name="Jogler M."/>
            <person name="Boedeker C."/>
            <person name="Pinto D."/>
            <person name="Vollmers J."/>
            <person name="Rivas-Marin E."/>
            <person name="Kohn T."/>
            <person name="Peeters S.H."/>
            <person name="Heuer A."/>
            <person name="Rast P."/>
            <person name="Oberbeckmann S."/>
            <person name="Bunk B."/>
            <person name="Jeske O."/>
            <person name="Meyerdierks A."/>
            <person name="Storesund J.E."/>
            <person name="Kallscheuer N."/>
            <person name="Luecker S."/>
            <person name="Lage O.M."/>
            <person name="Pohl T."/>
            <person name="Merkel B.J."/>
            <person name="Hornburger P."/>
            <person name="Mueller R.-W."/>
            <person name="Bruemmer F."/>
            <person name="Labrenz M."/>
            <person name="Spormann A.M."/>
            <person name="Op den Camp H."/>
            <person name="Overmann J."/>
            <person name="Amann R."/>
            <person name="Jetten M.S.M."/>
            <person name="Mascher T."/>
            <person name="Medema M.H."/>
            <person name="Devos D.P."/>
            <person name="Kaster A.-K."/>
            <person name="Ovreas L."/>
            <person name="Rohde M."/>
            <person name="Galperin M.Y."/>
            <person name="Jogler C."/>
        </authorList>
    </citation>
    <scope>NUCLEOTIDE SEQUENCE [LARGE SCALE GENOMIC DNA]</scope>
    <source>
        <strain evidence="3 4">Pan216</strain>
    </source>
</reference>
<dbReference type="InterPro" id="IPR045378">
    <property type="entry name" value="LNT_N"/>
</dbReference>
<gene>
    <name evidence="3" type="ORF">Pan216_27220</name>
</gene>
<feature type="domain" description="Apolipoprotein N-acyltransferase N-terminal" evidence="2">
    <location>
        <begin position="31"/>
        <end position="190"/>
    </location>
</feature>
<feature type="transmembrane region" description="Helical" evidence="1">
    <location>
        <begin position="206"/>
        <end position="229"/>
    </location>
</feature>
<dbReference type="PANTHER" id="PTHR38686:SF1">
    <property type="entry name" value="APOLIPOPROTEIN N-ACYLTRANSFERASE"/>
    <property type="match status" value="1"/>
</dbReference>
<feature type="transmembrane region" description="Helical" evidence="1">
    <location>
        <begin position="104"/>
        <end position="126"/>
    </location>
</feature>
<sequence length="506" mass="55847">MEHSRTHHSPSARKLTPLSIVVLTALATFGFTLSYGTLYSAPLLWFAPIPLLLIAFQTSWLVAGVLTFGVFSLAFIDVFVTFGFSADAQRILTFIGHGDYPQAVYLPIFTFALVQTVIVLATRFVVRRLGHWSVVLMYPSSIVAYEYLLSLYRDGDVHFSIAYTQTFFPAIIQIASATGIWGITFILTLFPSGIAVAWYYRRQTDVAASALSVTFVTLTICLIFGYFRLFDPPMVNPLRIGMVAIAHDDEDEEESLQITTVSPDQTQAYVDAIVRLSELGCQAVLCPKRMFLVGVAEIDDLLELFAKTAKSQGITLVAGLTQIILEDERDTAATFLPSSEQIYFYERSELVPGFEVDDSLGGDPVFIFQTSPPWGVIMSDGMEYPHWARLYSNEGVGLVFVPARDAVIDGPFHVRSAIMRGVEGGFAVARASQKGWLSVSDSRGRLLKYRPTMSSKMQELSVDVSPGRGRSVYARLGDVFPWPCMLVTAGLLLAAFAIKPESIADH</sequence>
<keyword evidence="3" id="KW-0449">Lipoprotein</keyword>
<evidence type="ECO:0000256" key="1">
    <source>
        <dbReference type="SAM" id="Phobius"/>
    </source>
</evidence>
<protein>
    <submittedName>
        <fullName evidence="3">Apolipoprotein N-acyltransferase</fullName>
    </submittedName>
</protein>
<dbReference type="InterPro" id="IPR004563">
    <property type="entry name" value="Apolipo_AcylTrfase"/>
</dbReference>
<organism evidence="3 4">
    <name type="scientific">Kolteria novifilia</name>
    <dbReference type="NCBI Taxonomy" id="2527975"/>
    <lineage>
        <taxon>Bacteria</taxon>
        <taxon>Pseudomonadati</taxon>
        <taxon>Planctomycetota</taxon>
        <taxon>Planctomycetia</taxon>
        <taxon>Kolteriales</taxon>
        <taxon>Kolteriaceae</taxon>
        <taxon>Kolteria</taxon>
    </lineage>
</organism>
<dbReference type="InterPro" id="IPR036526">
    <property type="entry name" value="C-N_Hydrolase_sf"/>
</dbReference>
<name>A0A518B4F9_9BACT</name>
<keyword evidence="1" id="KW-0812">Transmembrane</keyword>
<proteinExistence type="predicted"/>
<feature type="transmembrane region" description="Helical" evidence="1">
    <location>
        <begin position="170"/>
        <end position="200"/>
    </location>
</feature>
<feature type="transmembrane region" description="Helical" evidence="1">
    <location>
        <begin position="132"/>
        <end position="149"/>
    </location>
</feature>
<dbReference type="Pfam" id="PF20154">
    <property type="entry name" value="LNT_N"/>
    <property type="match status" value="1"/>
</dbReference>
<accession>A0A518B4F9</accession>
<keyword evidence="4" id="KW-1185">Reference proteome</keyword>
<dbReference type="GO" id="GO:0042158">
    <property type="term" value="P:lipoprotein biosynthetic process"/>
    <property type="evidence" value="ECO:0007669"/>
    <property type="project" value="InterPro"/>
</dbReference>
<keyword evidence="1" id="KW-0472">Membrane</keyword>
<keyword evidence="3" id="KW-0012">Acyltransferase</keyword>
<evidence type="ECO:0000313" key="4">
    <source>
        <dbReference type="Proteomes" id="UP000317093"/>
    </source>
</evidence>
<dbReference type="PANTHER" id="PTHR38686">
    <property type="entry name" value="APOLIPOPROTEIN N-ACYLTRANSFERASE"/>
    <property type="match status" value="1"/>
</dbReference>
<dbReference type="Gene3D" id="3.60.110.10">
    <property type="entry name" value="Carbon-nitrogen hydrolase"/>
    <property type="match status" value="1"/>
</dbReference>
<keyword evidence="3" id="KW-0808">Transferase</keyword>
<evidence type="ECO:0000259" key="2">
    <source>
        <dbReference type="Pfam" id="PF20154"/>
    </source>
</evidence>
<dbReference type="GO" id="GO:0016410">
    <property type="term" value="F:N-acyltransferase activity"/>
    <property type="evidence" value="ECO:0007669"/>
    <property type="project" value="InterPro"/>
</dbReference>
<evidence type="ECO:0000313" key="3">
    <source>
        <dbReference type="EMBL" id="QDU61857.1"/>
    </source>
</evidence>
<feature type="transmembrane region" description="Helical" evidence="1">
    <location>
        <begin position="20"/>
        <end position="40"/>
    </location>
</feature>